<dbReference type="EMBL" id="JAJISC010000003">
    <property type="protein sequence ID" value="MCS2609239.1"/>
    <property type="molecule type" value="Genomic_DNA"/>
</dbReference>
<sequence>MTRLKLLARQRRTEVEIVGADKRQDLCPHLWGYGIVGGFAAPPRHKSGRASITIALYEPLDLSRGQAELSGGFALLELLINDSLYHGKPIHFPMTHCQVFLRHSPTRK</sequence>
<gene>
    <name evidence="1" type="ORF">LLY24_07905</name>
</gene>
<accession>A0ABT2ECF5</accession>
<comment type="caution">
    <text evidence="1">The sequence shown here is derived from an EMBL/GenBank/DDBJ whole genome shotgun (WGS) entry which is preliminary data.</text>
</comment>
<keyword evidence="2" id="KW-1185">Reference proteome</keyword>
<protein>
    <submittedName>
        <fullName evidence="1">Uncharacterized protein</fullName>
    </submittedName>
</protein>
<name>A0ABT2ECF5_9GAMM</name>
<reference evidence="1" key="1">
    <citation type="submission" date="2021-11" db="EMBL/GenBank/DDBJ databases">
        <title>Halomonas sp., isolated from a coastal aquaculture zone in Dongshan Bay.</title>
        <authorList>
            <person name="Lin W."/>
        </authorList>
    </citation>
    <scope>NUCLEOTIDE SEQUENCE</scope>
    <source>
        <strain evidence="1">Yzlin-01</strain>
    </source>
</reference>
<evidence type="ECO:0000313" key="2">
    <source>
        <dbReference type="Proteomes" id="UP001165542"/>
    </source>
</evidence>
<evidence type="ECO:0000313" key="1">
    <source>
        <dbReference type="EMBL" id="MCS2609239.1"/>
    </source>
</evidence>
<organism evidence="1 2">
    <name type="scientific">Halomonas dongshanensis</name>
    <dbReference type="NCBI Taxonomy" id="2890835"/>
    <lineage>
        <taxon>Bacteria</taxon>
        <taxon>Pseudomonadati</taxon>
        <taxon>Pseudomonadota</taxon>
        <taxon>Gammaproteobacteria</taxon>
        <taxon>Oceanospirillales</taxon>
        <taxon>Halomonadaceae</taxon>
        <taxon>Halomonas</taxon>
    </lineage>
</organism>
<dbReference type="Proteomes" id="UP001165542">
    <property type="component" value="Unassembled WGS sequence"/>
</dbReference>
<proteinExistence type="predicted"/>